<gene>
    <name evidence="1" type="ORF">SDC9_123146</name>
</gene>
<dbReference type="EMBL" id="VSSQ01027099">
    <property type="protein sequence ID" value="MPM76150.1"/>
    <property type="molecule type" value="Genomic_DNA"/>
</dbReference>
<name>A0A645CGR9_9ZZZZ</name>
<dbReference type="AlphaFoldDB" id="A0A645CGR9"/>
<reference evidence="1" key="1">
    <citation type="submission" date="2019-08" db="EMBL/GenBank/DDBJ databases">
        <authorList>
            <person name="Kucharzyk K."/>
            <person name="Murdoch R.W."/>
            <person name="Higgins S."/>
            <person name="Loffler F."/>
        </authorList>
    </citation>
    <scope>NUCLEOTIDE SEQUENCE</scope>
</reference>
<comment type="caution">
    <text evidence="1">The sequence shown here is derived from an EMBL/GenBank/DDBJ whole genome shotgun (WGS) entry which is preliminary data.</text>
</comment>
<sequence>MEQLSHVGVRVETVRQLNAGQELVVDRGMHRLGDELLVARRWDGRGVAQPTQVADQRV</sequence>
<accession>A0A645CGR9</accession>
<evidence type="ECO:0000313" key="1">
    <source>
        <dbReference type="EMBL" id="MPM76150.1"/>
    </source>
</evidence>
<protein>
    <submittedName>
        <fullName evidence="1">Uncharacterized protein</fullName>
    </submittedName>
</protein>
<organism evidence="1">
    <name type="scientific">bioreactor metagenome</name>
    <dbReference type="NCBI Taxonomy" id="1076179"/>
    <lineage>
        <taxon>unclassified sequences</taxon>
        <taxon>metagenomes</taxon>
        <taxon>ecological metagenomes</taxon>
    </lineage>
</organism>
<proteinExistence type="predicted"/>